<evidence type="ECO:0000313" key="1">
    <source>
        <dbReference type="EMBL" id="ELU39977.1"/>
    </source>
</evidence>
<name>L8WT47_THACA</name>
<protein>
    <submittedName>
        <fullName evidence="1">Uncharacterized protein</fullName>
    </submittedName>
</protein>
<evidence type="ECO:0000313" key="2">
    <source>
        <dbReference type="Proteomes" id="UP000011668"/>
    </source>
</evidence>
<comment type="caution">
    <text evidence="1">The sequence shown here is derived from an EMBL/GenBank/DDBJ whole genome shotgun (WGS) entry which is preliminary data.</text>
</comment>
<dbReference type="HOGENOM" id="CLU_3070314_0_0_1"/>
<keyword evidence="2" id="KW-1185">Reference proteome</keyword>
<gene>
    <name evidence="1" type="ORF">AG1IA_05993</name>
</gene>
<proteinExistence type="predicted"/>
<dbReference type="OrthoDB" id="10266042at2759"/>
<dbReference type="AlphaFoldDB" id="L8WT47"/>
<sequence>MMQRLSSRSRCVDFKSEKSLIGVEVLDVERVGGEGSVTFSKEVRIGVEHYSIV</sequence>
<dbReference type="STRING" id="983506.L8WT47"/>
<accession>L8WT47</accession>
<reference evidence="1 2" key="1">
    <citation type="journal article" date="2013" name="Nat. Commun.">
        <title>The evolution and pathogenic mechanisms of the rice sheath blight pathogen.</title>
        <authorList>
            <person name="Zheng A."/>
            <person name="Lin R."/>
            <person name="Xu L."/>
            <person name="Qin P."/>
            <person name="Tang C."/>
            <person name="Ai P."/>
            <person name="Zhang D."/>
            <person name="Liu Y."/>
            <person name="Sun Z."/>
            <person name="Feng H."/>
            <person name="Wang Y."/>
            <person name="Chen Y."/>
            <person name="Liang X."/>
            <person name="Fu R."/>
            <person name="Li Q."/>
            <person name="Zhang J."/>
            <person name="Yu X."/>
            <person name="Xie Z."/>
            <person name="Ding L."/>
            <person name="Guan P."/>
            <person name="Tang J."/>
            <person name="Liang Y."/>
            <person name="Wang S."/>
            <person name="Deng Q."/>
            <person name="Li S."/>
            <person name="Zhu J."/>
            <person name="Wang L."/>
            <person name="Liu H."/>
            <person name="Li P."/>
        </authorList>
    </citation>
    <scope>NUCLEOTIDE SEQUENCE [LARGE SCALE GENOMIC DNA]</scope>
    <source>
        <strain evidence="2">AG-1 IA</strain>
    </source>
</reference>
<organism evidence="1 2">
    <name type="scientific">Thanatephorus cucumeris (strain AG1-IA)</name>
    <name type="common">Rice sheath blight fungus</name>
    <name type="synonym">Rhizoctonia solani</name>
    <dbReference type="NCBI Taxonomy" id="983506"/>
    <lineage>
        <taxon>Eukaryota</taxon>
        <taxon>Fungi</taxon>
        <taxon>Dikarya</taxon>
        <taxon>Basidiomycota</taxon>
        <taxon>Agaricomycotina</taxon>
        <taxon>Agaricomycetes</taxon>
        <taxon>Cantharellales</taxon>
        <taxon>Ceratobasidiaceae</taxon>
        <taxon>Rhizoctonia</taxon>
        <taxon>Rhizoctonia solani AG-1</taxon>
    </lineage>
</organism>
<dbReference type="Proteomes" id="UP000011668">
    <property type="component" value="Unassembled WGS sequence"/>
</dbReference>
<dbReference type="EMBL" id="AFRT01001555">
    <property type="protein sequence ID" value="ELU39977.1"/>
    <property type="molecule type" value="Genomic_DNA"/>
</dbReference>